<dbReference type="SUPFAM" id="SSF47986">
    <property type="entry name" value="DEATH domain"/>
    <property type="match status" value="1"/>
</dbReference>
<gene>
    <name evidence="4" type="ORF">V1264_002026</name>
</gene>
<feature type="compositionally biased region" description="Acidic residues" evidence="1">
    <location>
        <begin position="920"/>
        <end position="943"/>
    </location>
</feature>
<feature type="transmembrane region" description="Helical" evidence="2">
    <location>
        <begin position="248"/>
        <end position="266"/>
    </location>
</feature>
<feature type="transmembrane region" description="Helical" evidence="2">
    <location>
        <begin position="278"/>
        <end position="299"/>
    </location>
</feature>
<evidence type="ECO:0000313" key="4">
    <source>
        <dbReference type="EMBL" id="KAK7116328.1"/>
    </source>
</evidence>
<dbReference type="GO" id="GO:0007165">
    <property type="term" value="P:signal transduction"/>
    <property type="evidence" value="ECO:0007669"/>
    <property type="project" value="InterPro"/>
</dbReference>
<feature type="transmembrane region" description="Helical" evidence="2">
    <location>
        <begin position="136"/>
        <end position="159"/>
    </location>
</feature>
<dbReference type="InterPro" id="IPR011029">
    <property type="entry name" value="DEATH-like_dom_sf"/>
</dbReference>
<dbReference type="EMBL" id="JBAMIC010000001">
    <property type="protein sequence ID" value="KAK7116328.1"/>
    <property type="molecule type" value="Genomic_DNA"/>
</dbReference>
<feature type="region of interest" description="Disordered" evidence="1">
    <location>
        <begin position="431"/>
        <end position="517"/>
    </location>
</feature>
<evidence type="ECO:0000256" key="2">
    <source>
        <dbReference type="SAM" id="Phobius"/>
    </source>
</evidence>
<feature type="compositionally biased region" description="Gly residues" evidence="1">
    <location>
        <begin position="901"/>
        <end position="919"/>
    </location>
</feature>
<evidence type="ECO:0000313" key="5">
    <source>
        <dbReference type="Proteomes" id="UP001374579"/>
    </source>
</evidence>
<proteinExistence type="predicted"/>
<feature type="transmembrane region" description="Helical" evidence="2">
    <location>
        <begin position="192"/>
        <end position="210"/>
    </location>
</feature>
<reference evidence="4 5" key="1">
    <citation type="submission" date="2024-02" db="EMBL/GenBank/DDBJ databases">
        <title>Chromosome-scale genome assembly of the rough periwinkle Littorina saxatilis.</title>
        <authorList>
            <person name="De Jode A."/>
            <person name="Faria R."/>
            <person name="Formenti G."/>
            <person name="Sims Y."/>
            <person name="Smith T.P."/>
            <person name="Tracey A."/>
            <person name="Wood J.M.D."/>
            <person name="Zagrodzka Z.B."/>
            <person name="Johannesson K."/>
            <person name="Butlin R.K."/>
            <person name="Leder E.H."/>
        </authorList>
    </citation>
    <scope>NUCLEOTIDE SEQUENCE [LARGE SCALE GENOMIC DNA]</scope>
    <source>
        <strain evidence="4">Snail1</strain>
        <tissue evidence="4">Muscle</tissue>
    </source>
</reference>
<feature type="compositionally biased region" description="Basic and acidic residues" evidence="1">
    <location>
        <begin position="944"/>
        <end position="955"/>
    </location>
</feature>
<feature type="domain" description="Death" evidence="3">
    <location>
        <begin position="1232"/>
        <end position="1301"/>
    </location>
</feature>
<dbReference type="InterPro" id="IPR052109">
    <property type="entry name" value="SRRM_Domain-Containing"/>
</dbReference>
<dbReference type="Gene3D" id="1.10.533.10">
    <property type="entry name" value="Death Domain, Fas"/>
    <property type="match status" value="1"/>
</dbReference>
<dbReference type="Gene3D" id="3.40.50.300">
    <property type="entry name" value="P-loop containing nucleotide triphosphate hydrolases"/>
    <property type="match status" value="1"/>
</dbReference>
<dbReference type="PROSITE" id="PS50017">
    <property type="entry name" value="DEATH_DOMAIN"/>
    <property type="match status" value="1"/>
</dbReference>
<feature type="transmembrane region" description="Helical" evidence="2">
    <location>
        <begin position="222"/>
        <end position="241"/>
    </location>
</feature>
<accession>A0AAN9GPS5</accession>
<dbReference type="InterPro" id="IPR027417">
    <property type="entry name" value="P-loop_NTPase"/>
</dbReference>
<feature type="region of interest" description="Disordered" evidence="1">
    <location>
        <begin position="874"/>
        <end position="955"/>
    </location>
</feature>
<dbReference type="GO" id="GO:0003729">
    <property type="term" value="F:mRNA binding"/>
    <property type="evidence" value="ECO:0007669"/>
    <property type="project" value="TreeGrafter"/>
</dbReference>
<keyword evidence="2" id="KW-0812">Transmembrane</keyword>
<dbReference type="PANTHER" id="PTHR34755:SF3">
    <property type="entry name" value="SERINE_ARGININE REPETITIVE MATRIX PROTEIN 2"/>
    <property type="match status" value="1"/>
</dbReference>
<dbReference type="Proteomes" id="UP001374579">
    <property type="component" value="Unassembled WGS sequence"/>
</dbReference>
<dbReference type="PANTHER" id="PTHR34755">
    <property type="entry name" value="SERINE/ARGININE REPETITIVE MATRIX PROTEIN 3-RELATED"/>
    <property type="match status" value="1"/>
</dbReference>
<feature type="transmembrane region" description="Helical" evidence="2">
    <location>
        <begin position="365"/>
        <end position="384"/>
    </location>
</feature>
<feature type="compositionally biased region" description="Basic residues" evidence="1">
    <location>
        <begin position="889"/>
        <end position="900"/>
    </location>
</feature>
<evidence type="ECO:0000259" key="3">
    <source>
        <dbReference type="PROSITE" id="PS50017"/>
    </source>
</evidence>
<keyword evidence="5" id="KW-1185">Reference proteome</keyword>
<feature type="transmembrane region" description="Helical" evidence="2">
    <location>
        <begin position="332"/>
        <end position="353"/>
    </location>
</feature>
<keyword evidence="2" id="KW-0472">Membrane</keyword>
<organism evidence="4 5">
    <name type="scientific">Littorina saxatilis</name>
    <dbReference type="NCBI Taxonomy" id="31220"/>
    <lineage>
        <taxon>Eukaryota</taxon>
        <taxon>Metazoa</taxon>
        <taxon>Spiralia</taxon>
        <taxon>Lophotrochozoa</taxon>
        <taxon>Mollusca</taxon>
        <taxon>Gastropoda</taxon>
        <taxon>Caenogastropoda</taxon>
        <taxon>Littorinimorpha</taxon>
        <taxon>Littorinoidea</taxon>
        <taxon>Littorinidae</taxon>
        <taxon>Littorina</taxon>
    </lineage>
</organism>
<comment type="caution">
    <text evidence="4">The sequence shown here is derived from an EMBL/GenBank/DDBJ whole genome shotgun (WGS) entry which is preliminary data.</text>
</comment>
<feature type="transmembrane region" description="Helical" evidence="2">
    <location>
        <begin position="165"/>
        <end position="185"/>
    </location>
</feature>
<dbReference type="InterPro" id="IPR000488">
    <property type="entry name" value="Death_dom"/>
</dbReference>
<dbReference type="SMART" id="SM00005">
    <property type="entry name" value="DEATH"/>
    <property type="match status" value="1"/>
</dbReference>
<sequence length="1302" mass="142123">MSQDTSESVYGLGITPGLGYITGPEGQRAEQEALRKDRSQARRVVVSLVGRERQGKTSLRRLLSGEPFNSDEPSTVGLERQLVDTQALDPTSGVRGDWKSLKLDAANVSEYHEVLGRKIHHRLENQRHKIPASRRALNAFLTMAKIGSIGYVSLAIFFLVSSSAWLSSLPALGLSVVVMFILCGATFGKRDGFGIAVGIYHLIILTESLVRWRIGSRFEELVPSYGVVGGYVLGAVCYGMMEAFVATCFGMSLGLGMACVFCMSRPDSTDYFQHGNPLLQMDMYVLIVSCLFGLGFMLFKYTRFAIPVVLALICLLLPLSQSFVFLCGTTIGVVHGIFLSIGRSLFLALNYVIKSVTNEPLGRHILRHLVGLIPGLFVSQYLFAWRLVTSPVQAVVAHVLSALLLIAVNEIDSVSVRIVPCLSVSFSLVSSSSSSMSSSSSSSSSSVSSPSSSSSSSVSSPSSASSPSLSSASSTTRSPACESSEQSASSSGSSLPSARSASFSTAPHSASSPSDHHLHQKYMDQLLSRPRSDSLAKDQPTSVLAKFASAASDPVPRLVVRDFAGHPLYYSAHHVYMAAQCIYVLVFSLVEARRDFDFVLRNLIDWLQSIYLHTGFPDTRVFIVGSHRDDSGLKVDANSDGDGVDGEDFVTAVGQRLRKEIPTHFHKLLVWTESDTPLFPVENSLRDHKDKDHRYLRQQLLKTAEELNTDKFPVRYFYFFVVLDELRATGKILADTDSLLDHCTQNHCAVKDRDDLDAMLGLFRQLGEVLYFPEDNLLQSVVVLSPHAVLEILSRLLDVPRMVDRHRNFVDQWGSLASTGICSRALFEHVLSLHSKYLRAQSDTVLYLLQTLNLICPLKVRTRGGGDFGSSAGVVNWSDGVDGGSGSGLRHRRLGGRRRSGGGGGGGGDGGGGGNGNGDGDGDGSDSDNNNDDDDNDSNEDNTDLPREPTEHDEQGDSQLFLVPAALPFDLPQEHCTWDTRPGDWTLLIDGLPVLPHPAFLRLLSLCASQDACDTLDHLGRPVLTAAQSRAAFTLGRGRCYKLEWMTSAEVTHIYHGRLLKVVVAGERENSTLGDVQSLGAFGETTRSNRVSSGSLENSNSETVPPKVAVEFVWKSLSEIIRRDFPRCHVRLGVACPCSAPHQVPSEEAGFHFLLLSDTRDGMMSQQIPDEEGFWCRGRHVRYKNGKVFESSPRSDSHVPGLTQLMLTTPLRAIPQSLHAGICDLLDVPHPLGNDWTALAGALGKTAKDVELIRFRAPLDPCAAILKDWASRDPDVTLRDLADVMRSMQRLDVLRTIEDFCV</sequence>
<feature type="compositionally biased region" description="Low complexity" evidence="1">
    <location>
        <begin position="431"/>
        <end position="513"/>
    </location>
</feature>
<name>A0AAN9GPS5_9CAEN</name>
<protein>
    <recommendedName>
        <fullName evidence="3">Death domain-containing protein</fullName>
    </recommendedName>
</protein>
<feature type="transmembrane region" description="Helical" evidence="2">
    <location>
        <begin position="306"/>
        <end position="326"/>
    </location>
</feature>
<keyword evidence="2" id="KW-1133">Transmembrane helix</keyword>
<evidence type="ECO:0000256" key="1">
    <source>
        <dbReference type="SAM" id="MobiDB-lite"/>
    </source>
</evidence>
<dbReference type="Pfam" id="PF00531">
    <property type="entry name" value="Death"/>
    <property type="match status" value="1"/>
</dbReference>